<sequence length="385" mass="43785">MEEANNEISQLQKQRRMRNCRKKRRRQERALANRMVNEEVLAQKISGAVKEQKALAEKYYTKWKSISKEANELRRKIPAQSHKRKVSMDTAATGNASLTKMSTASVKQIRPCELLPLEVNNSATIPVGSGTYGDCFLKTFKRFGITVVEKKLPTSDLKAVMNEAQYGLSRYLQGKQMDVVTAKKSVDAMIKTLSGCRTQENLDLLWSRAEIMADKIKELIEDTDFNFEDAKALVGETPEVNAQVEYRAAEDHYRITCYYLSIDKIVAEMKYRFEGNDQEVLLALADIVFSSSPTRENIELVSDFYGIDSELLGSEKNVFENIDANPERKNITKIVRMFENGVHEVLPVVYKVFSILATIPATSCFTERSFSARKPIFKVQWAKNG</sequence>
<protein>
    <submittedName>
        <fullName evidence="2">Uncharacterized protein</fullName>
    </submittedName>
</protein>
<dbReference type="OrthoDB" id="5976235at2759"/>
<dbReference type="Proteomes" id="UP001152795">
    <property type="component" value="Unassembled WGS sequence"/>
</dbReference>
<evidence type="ECO:0000313" key="3">
    <source>
        <dbReference type="Proteomes" id="UP001152795"/>
    </source>
</evidence>
<evidence type="ECO:0000313" key="2">
    <source>
        <dbReference type="EMBL" id="CAB4009522.1"/>
    </source>
</evidence>
<evidence type="ECO:0000256" key="1">
    <source>
        <dbReference type="SAM" id="MobiDB-lite"/>
    </source>
</evidence>
<dbReference type="EMBL" id="CACRXK020006480">
    <property type="protein sequence ID" value="CAB4009522.1"/>
    <property type="molecule type" value="Genomic_DNA"/>
</dbReference>
<dbReference type="InterPro" id="IPR052958">
    <property type="entry name" value="IFN-induced_PKR_regulator"/>
</dbReference>
<dbReference type="AlphaFoldDB" id="A0A7D9EHV1"/>
<keyword evidence="3" id="KW-1185">Reference proteome</keyword>
<dbReference type="PANTHER" id="PTHR46289">
    <property type="entry name" value="52 KDA REPRESSOR OF THE INHIBITOR OF THE PROTEIN KINASE-LIKE PROTEIN-RELATED"/>
    <property type="match status" value="1"/>
</dbReference>
<proteinExistence type="predicted"/>
<comment type="caution">
    <text evidence="2">The sequence shown here is derived from an EMBL/GenBank/DDBJ whole genome shotgun (WGS) entry which is preliminary data.</text>
</comment>
<dbReference type="PANTHER" id="PTHR46289:SF17">
    <property type="entry name" value="HAT C-TERMINAL DIMERISATION DOMAIN-CONTAINING PROTEIN"/>
    <property type="match status" value="1"/>
</dbReference>
<reference evidence="2" key="1">
    <citation type="submission" date="2020-04" db="EMBL/GenBank/DDBJ databases">
        <authorList>
            <person name="Alioto T."/>
            <person name="Alioto T."/>
            <person name="Gomez Garrido J."/>
        </authorList>
    </citation>
    <scope>NUCLEOTIDE SEQUENCE</scope>
    <source>
        <strain evidence="2">A484AB</strain>
    </source>
</reference>
<feature type="compositionally biased region" description="Basic residues" evidence="1">
    <location>
        <begin position="13"/>
        <end position="27"/>
    </location>
</feature>
<gene>
    <name evidence="2" type="ORF">PACLA_8A049116</name>
</gene>
<name>A0A7D9EHV1_PARCT</name>
<organism evidence="2 3">
    <name type="scientific">Paramuricea clavata</name>
    <name type="common">Red gorgonian</name>
    <name type="synonym">Violescent sea-whip</name>
    <dbReference type="NCBI Taxonomy" id="317549"/>
    <lineage>
        <taxon>Eukaryota</taxon>
        <taxon>Metazoa</taxon>
        <taxon>Cnidaria</taxon>
        <taxon>Anthozoa</taxon>
        <taxon>Octocorallia</taxon>
        <taxon>Malacalcyonacea</taxon>
        <taxon>Plexauridae</taxon>
        <taxon>Paramuricea</taxon>
    </lineage>
</organism>
<feature type="region of interest" description="Disordered" evidence="1">
    <location>
        <begin position="1"/>
        <end position="27"/>
    </location>
</feature>
<feature type="compositionally biased region" description="Polar residues" evidence="1">
    <location>
        <begin position="1"/>
        <end position="11"/>
    </location>
</feature>
<accession>A0A7D9EHV1</accession>